<dbReference type="PANTHER" id="PTHR43775:SF37">
    <property type="entry name" value="SI:DKEY-61P9.11"/>
    <property type="match status" value="1"/>
</dbReference>
<feature type="region of interest" description="N-terminal hotdog fold" evidence="5">
    <location>
        <begin position="923"/>
        <end position="1044"/>
    </location>
</feature>
<dbReference type="InterPro" id="IPR050091">
    <property type="entry name" value="PKS_NRPS_Biosynth_Enz"/>
</dbReference>
<dbReference type="Pfam" id="PF22621">
    <property type="entry name" value="CurL-like_PKS_C"/>
    <property type="match status" value="1"/>
</dbReference>
<protein>
    <submittedName>
        <fullName evidence="10">Polyketide synthase 12</fullName>
    </submittedName>
</protein>
<dbReference type="SMART" id="SM00823">
    <property type="entry name" value="PKS_PP"/>
    <property type="match status" value="2"/>
</dbReference>
<dbReference type="InterPro" id="IPR049552">
    <property type="entry name" value="PKS_DH_N"/>
</dbReference>
<dbReference type="Gene3D" id="3.90.180.10">
    <property type="entry name" value="Medium-chain alcohol dehydrogenases, catalytic domain"/>
    <property type="match status" value="1"/>
</dbReference>
<dbReference type="InterPro" id="IPR036291">
    <property type="entry name" value="NAD(P)-bd_dom_sf"/>
</dbReference>
<dbReference type="InterPro" id="IPR057326">
    <property type="entry name" value="KR_dom"/>
</dbReference>
<dbReference type="Pfam" id="PF00109">
    <property type="entry name" value="ketoacyl-synt"/>
    <property type="match status" value="1"/>
</dbReference>
<dbReference type="Pfam" id="PF00698">
    <property type="entry name" value="Acyl_transf_1"/>
    <property type="match status" value="1"/>
</dbReference>
<dbReference type="PROSITE" id="PS52019">
    <property type="entry name" value="PKS_MFAS_DH"/>
    <property type="match status" value="1"/>
</dbReference>
<evidence type="ECO:0000256" key="6">
    <source>
        <dbReference type="SAM" id="MobiDB-lite"/>
    </source>
</evidence>
<dbReference type="Pfam" id="PF08240">
    <property type="entry name" value="ADH_N"/>
    <property type="match status" value="1"/>
</dbReference>
<evidence type="ECO:0000313" key="10">
    <source>
        <dbReference type="EMBL" id="RKT88991.1"/>
    </source>
</evidence>
<dbReference type="SMART" id="SM00826">
    <property type="entry name" value="PKS_DH"/>
    <property type="match status" value="1"/>
</dbReference>
<dbReference type="InterPro" id="IPR020806">
    <property type="entry name" value="PKS_PP-bd"/>
</dbReference>
<dbReference type="PROSITE" id="PS00606">
    <property type="entry name" value="KS3_1"/>
    <property type="match status" value="1"/>
</dbReference>
<dbReference type="SUPFAM" id="SSF51735">
    <property type="entry name" value="NAD(P)-binding Rossmann-fold domains"/>
    <property type="match status" value="3"/>
</dbReference>
<keyword evidence="3" id="KW-0808">Transferase</keyword>
<feature type="domain" description="Ketosynthase family 3 (KS3)" evidence="8">
    <location>
        <begin position="11"/>
        <end position="435"/>
    </location>
</feature>
<dbReference type="Gene3D" id="1.10.1200.10">
    <property type="entry name" value="ACP-like"/>
    <property type="match status" value="2"/>
</dbReference>
<dbReference type="SMART" id="SM00825">
    <property type="entry name" value="PKS_KS"/>
    <property type="match status" value="1"/>
</dbReference>
<dbReference type="CDD" id="cd00833">
    <property type="entry name" value="PKS"/>
    <property type="match status" value="1"/>
</dbReference>
<dbReference type="SMART" id="SM00822">
    <property type="entry name" value="PKS_KR"/>
    <property type="match status" value="1"/>
</dbReference>
<dbReference type="Pfam" id="PF00550">
    <property type="entry name" value="PP-binding"/>
    <property type="match status" value="2"/>
</dbReference>
<reference evidence="10 11" key="1">
    <citation type="submission" date="2018-10" db="EMBL/GenBank/DDBJ databases">
        <title>Sequencing the genomes of 1000 actinobacteria strains.</title>
        <authorList>
            <person name="Klenk H.-P."/>
        </authorList>
    </citation>
    <scope>NUCLEOTIDE SEQUENCE [LARGE SCALE GENOMIC DNA]</scope>
    <source>
        <strain evidence="10 11">DSM 45119</strain>
    </source>
</reference>
<evidence type="ECO:0000256" key="1">
    <source>
        <dbReference type="ARBA" id="ARBA00022450"/>
    </source>
</evidence>
<feature type="active site" description="Proton donor; for dehydratase activity" evidence="5">
    <location>
        <position position="1113"/>
    </location>
</feature>
<dbReference type="SUPFAM" id="SSF47336">
    <property type="entry name" value="ACP-like"/>
    <property type="match status" value="2"/>
</dbReference>
<dbReference type="Pfam" id="PF21089">
    <property type="entry name" value="PKS_DH_N"/>
    <property type="match status" value="1"/>
</dbReference>
<dbReference type="Pfam" id="PF13602">
    <property type="entry name" value="ADH_zinc_N_2"/>
    <property type="match status" value="1"/>
</dbReference>
<dbReference type="Proteomes" id="UP000270697">
    <property type="component" value="Unassembled WGS sequence"/>
</dbReference>
<dbReference type="InterPro" id="IPR020807">
    <property type="entry name" value="PKS_DH"/>
</dbReference>
<dbReference type="InterPro" id="IPR014031">
    <property type="entry name" value="Ketoacyl_synth_C"/>
</dbReference>
<dbReference type="PROSITE" id="PS00012">
    <property type="entry name" value="PHOSPHOPANTETHEINE"/>
    <property type="match status" value="2"/>
</dbReference>
<dbReference type="Pfam" id="PF08659">
    <property type="entry name" value="KR"/>
    <property type="match status" value="1"/>
</dbReference>
<feature type="region of interest" description="Disordered" evidence="6">
    <location>
        <begin position="2092"/>
        <end position="2111"/>
    </location>
</feature>
<dbReference type="InterPro" id="IPR049551">
    <property type="entry name" value="PKS_DH_C"/>
</dbReference>
<proteinExistence type="predicted"/>
<dbReference type="Gene3D" id="3.10.129.110">
    <property type="entry name" value="Polyketide synthase dehydratase"/>
    <property type="match status" value="1"/>
</dbReference>
<dbReference type="InterPro" id="IPR042104">
    <property type="entry name" value="PKS_dehydratase_sf"/>
</dbReference>
<dbReference type="InterPro" id="IPR013968">
    <property type="entry name" value="PKS_KR"/>
</dbReference>
<dbReference type="PROSITE" id="PS50075">
    <property type="entry name" value="CARRIER"/>
    <property type="match status" value="2"/>
</dbReference>
<dbReference type="InterPro" id="IPR020843">
    <property type="entry name" value="ER"/>
</dbReference>
<dbReference type="Gene3D" id="3.40.366.10">
    <property type="entry name" value="Malonyl-Coenzyme A Acyl Carrier Protein, domain 2"/>
    <property type="match status" value="1"/>
</dbReference>
<dbReference type="Pfam" id="PF02801">
    <property type="entry name" value="Ketoacyl-synt_C"/>
    <property type="match status" value="1"/>
</dbReference>
<dbReference type="InterPro" id="IPR011032">
    <property type="entry name" value="GroES-like_sf"/>
</dbReference>
<feature type="active site" description="Proton acceptor; for dehydratase activity" evidence="5">
    <location>
        <position position="954"/>
    </location>
</feature>
<dbReference type="InterPro" id="IPR049900">
    <property type="entry name" value="PKS_mFAS_DH"/>
</dbReference>
<feature type="domain" description="PKS/mFAS DH" evidence="9">
    <location>
        <begin position="923"/>
        <end position="1198"/>
    </location>
</feature>
<dbReference type="Pfam" id="PF14765">
    <property type="entry name" value="PS-DH"/>
    <property type="match status" value="1"/>
</dbReference>
<evidence type="ECO:0000256" key="2">
    <source>
        <dbReference type="ARBA" id="ARBA00022553"/>
    </source>
</evidence>
<feature type="domain" description="Carrier" evidence="7">
    <location>
        <begin position="2110"/>
        <end position="2184"/>
    </location>
</feature>
<dbReference type="SUPFAM" id="SSF50129">
    <property type="entry name" value="GroES-like"/>
    <property type="match status" value="1"/>
</dbReference>
<dbReference type="Gene3D" id="3.40.47.10">
    <property type="match status" value="1"/>
</dbReference>
<dbReference type="InterPro" id="IPR016036">
    <property type="entry name" value="Malonyl_transacylase_ACP-bd"/>
</dbReference>
<evidence type="ECO:0000259" key="7">
    <source>
        <dbReference type="PROSITE" id="PS50075"/>
    </source>
</evidence>
<evidence type="ECO:0000259" key="8">
    <source>
        <dbReference type="PROSITE" id="PS52004"/>
    </source>
</evidence>
<feature type="region of interest" description="Disordered" evidence="6">
    <location>
        <begin position="2039"/>
        <end position="2064"/>
    </location>
</feature>
<keyword evidence="1" id="KW-0596">Phosphopantetheine</keyword>
<dbReference type="InterPro" id="IPR016039">
    <property type="entry name" value="Thiolase-like"/>
</dbReference>
<dbReference type="Gene3D" id="3.30.70.3290">
    <property type="match status" value="1"/>
</dbReference>
<dbReference type="InterPro" id="IPR006162">
    <property type="entry name" value="Ppantetheine_attach_site"/>
</dbReference>
<dbReference type="EMBL" id="RBXX01000002">
    <property type="protein sequence ID" value="RKT88991.1"/>
    <property type="molecule type" value="Genomic_DNA"/>
</dbReference>
<evidence type="ECO:0000256" key="3">
    <source>
        <dbReference type="ARBA" id="ARBA00022679"/>
    </source>
</evidence>
<dbReference type="InterPro" id="IPR036736">
    <property type="entry name" value="ACP-like_sf"/>
</dbReference>
<evidence type="ECO:0000313" key="11">
    <source>
        <dbReference type="Proteomes" id="UP000270697"/>
    </source>
</evidence>
<feature type="compositionally biased region" description="Low complexity" evidence="6">
    <location>
        <begin position="1204"/>
        <end position="1217"/>
    </location>
</feature>
<dbReference type="PROSITE" id="PS52004">
    <property type="entry name" value="KS3_2"/>
    <property type="match status" value="1"/>
</dbReference>
<dbReference type="InterPro" id="IPR016035">
    <property type="entry name" value="Acyl_Trfase/lysoPLipase"/>
</dbReference>
<keyword evidence="11" id="KW-1185">Reference proteome</keyword>
<keyword evidence="2" id="KW-0597">Phosphoprotein</keyword>
<keyword evidence="4" id="KW-0511">Multifunctional enzyme</keyword>
<accession>A0ABX9TQ70</accession>
<evidence type="ECO:0000256" key="4">
    <source>
        <dbReference type="ARBA" id="ARBA00023268"/>
    </source>
</evidence>
<evidence type="ECO:0000256" key="5">
    <source>
        <dbReference type="PROSITE-ProRule" id="PRU01363"/>
    </source>
</evidence>
<feature type="region of interest" description="Disordered" evidence="6">
    <location>
        <begin position="1193"/>
        <end position="1217"/>
    </location>
</feature>
<organism evidence="10 11">
    <name type="scientific">Saccharopolyspora antimicrobica</name>
    <dbReference type="NCBI Taxonomy" id="455193"/>
    <lineage>
        <taxon>Bacteria</taxon>
        <taxon>Bacillati</taxon>
        <taxon>Actinomycetota</taxon>
        <taxon>Actinomycetes</taxon>
        <taxon>Pseudonocardiales</taxon>
        <taxon>Pseudonocardiaceae</taxon>
        <taxon>Saccharopolyspora</taxon>
    </lineage>
</organism>
<dbReference type="RefSeq" id="WP_170210456.1">
    <property type="nucleotide sequence ID" value="NZ_RBXX01000002.1"/>
</dbReference>
<dbReference type="SUPFAM" id="SSF52151">
    <property type="entry name" value="FabD/lysophospholipase-like"/>
    <property type="match status" value="1"/>
</dbReference>
<dbReference type="PANTHER" id="PTHR43775">
    <property type="entry name" value="FATTY ACID SYNTHASE"/>
    <property type="match status" value="1"/>
</dbReference>
<dbReference type="SMART" id="SM00827">
    <property type="entry name" value="PKS_AT"/>
    <property type="match status" value="1"/>
</dbReference>
<dbReference type="InterPro" id="IPR014043">
    <property type="entry name" value="Acyl_transferase_dom"/>
</dbReference>
<feature type="domain" description="Carrier" evidence="7">
    <location>
        <begin position="2255"/>
        <end position="2329"/>
    </location>
</feature>
<dbReference type="SUPFAM" id="SSF53901">
    <property type="entry name" value="Thiolase-like"/>
    <property type="match status" value="1"/>
</dbReference>
<dbReference type="Gene3D" id="3.40.50.720">
    <property type="entry name" value="NAD(P)-binding Rossmann-like Domain"/>
    <property type="match status" value="3"/>
</dbReference>
<sequence>MKSQNFQPDQDNAIAIIGMSGRFPGAPDVDEFWELLRQGREGVADAPADRSWMYELLGEPRTPGRVPTTRGGFLPGVGDFDAGFFGMSRREAIRADPQLRLLLEVAHETAEDAGATRHQLTSATTGVYIGNTYGDYWLRQIGDPEGLDHHAEFGVARSSLSGHVAYGLDLHGPTMTVDAACSSSLVAVHLACQALRAGECEQAFAGGTNIILAPSNYLTFNSAGALSPDGRCKFGDASANGYVRAEAVGAVLLKPLRRALADGDRIRAVILGSAVNSVGFTGRGIAAPTVEGQAEVLRAAYAQAGVDPREVSYVEAHGSGTPVGDPIELTALSQVLGPRGPGEPDCLVGSAKVNVGHTEGAAGIVGLIKTVLTLENGVVPGNPHLRELTHAVDWDAMPVQISARNAPLNSTGGRSIAGVNGLGASGTNAHVVVASAPAENSRRSRRAAAGTPVLPLSARSEDALRELTRSYQDLLSRPDAPALEDLCAAAGQHRHHWEHRLAITAADLPGMRAGLAGFLAGQPEPGTASGAGGEPPRVVFVFPGQGSQWPGMGRRLLEQSEAFRTTLEACDAVIRRHVSGWSLIEALRLEDTAFLQETAKVQPALWAMGVALAEHWRSWGVTPDAVIGQSQGEIAAAQAAGVLSLEQAGQLSCLRARLIQDLAPPGSMAWVEISPEELPDLLATIGAEASIAVSETRGSVVLAGHGEEIARIVRGCEKLGVDCQEVKVSYAAHSPQIDAVREPLLEGLTGLVPSAGDVPVISTVTTGELPGHAFDADYWWRNLRETVRLEETVRSQLGDGPVVFLQMSPHPVLTAPISSIADGAEATVLGSLRRNRDELDSLRESLAELYVAGVDVDWERVHGFRAEHVDLPRYPWQRDHYWYQAADYPWPAISPAADAAEPAAAAPPAAAPAAAAPPAAAGHDLLGAATGNGPDGCEWIGQLDLERNKFLSDHRVSGTSVMPGAAFMELALAAAAQLPAGGAEPTVRELVLRQLLLLDDDTRLRVRIEEEDGTRRVVVASCAGSGDTWTDHAEATVGEPIGAVPLEPLDAIRARCIALQSGERFYAEHAGRGNAWDGAFAGIAELEIGSGELLAHIAAPMRGNFLFHPAALDACIQPVAALLPDGWAADGRGFVLEGVDRITVHRAGPDVPLCSHVRMTHVGETTLRADITVYGERDEVVATLRGVRGRALVTKSEGTPAQPPARTTSAATATTGNAGSDYDEWFHGIHWEPIGAEGTERATGRWLVLHSGTDLDSALREQLERAGNTVVTVRPGRGFAVEGADRYRIALGSEEDLELAIKDASRRGALRGVIDLTPLDVQIDPDAASEVVQRAAEDLCSGATALARVLGTFGQGQTPRLFLVTRGAQRTSPEDPSTAPWQAALWGFGKVLGVEHPELDPVLIDLPAAAQPGEAAALSSALLGAGTENQLALRGGRALVARLVPAPPVRNGHRPQQPADGVEVRAESLALEPFRRVDPGPGQVEIEVSHSGLNFKDVLIATGTISVPNGKAPVLGAECAGTVARVGPGVTEFAVGEPVMAIAHPGMRSHVVTDARLVARRPAPLTAAEAAVIPAAHVTAYLALIEIGRLQPGETVLVHSGTGGVGQAALDIARWRGATVYATAGTPAKRDLLLKLGAAKTADSRSLAYEDEFADGVDIVLGTNVDEHVEAGFRLLKPLGRYVDLVGKGAGTGQALPMSLFTQNRSYSTVDLADLHVHSAQVLGDALREVGRLLETGELAPPTHRVFPAERAAEAFGVMSGGRHIGKLALSFPRAERSAPSATPAIRADGTYLITGGMSGIGALFARWLHERGARHLLITGRSTNPADQSLLELPGVRYAAVDVADEDAMAALLRDGERAGHPPVVGVVHAAGVLEPGPLADQSESERSATLRPKVAGAWSLHKLFADRPLDFFVLFSSGVSPFSSLTAGYHLSAYAAGNTFLDSLASYRTSRGLPATVVDWGYWTETGLAARLSARGGHDVRPTGMGAIRPADAAALFGLLLAHDHGQVICTPADWEAYAAAYPADASRPLLRTLLNGTRQPVEPPRPPAAPTLNGSGSAKVVGRGDVSLNGRSSARPVERVVPPVAPVERAVESEKQASSNGKSSGGGDLAEYVVGQLARILGVGADRVDQGRRMNQLGMDSLMLADLRTRLRRDRGIDVTVARLLEAGSVRSLIAELSKAGESTGVQESTDARTTGFNGSGATKVVGRGDVSLNGRSSARPVERVVPPVAPVERAVESEKLPSSNGKSSGGGDLAEYVVGQLARILGVGADRVDQGRRMNQLGMDSLMLADLRTRLRRDRGIDVTVARLLEAGSVRSLIAELTKAGESTS</sequence>
<dbReference type="InterPro" id="IPR009081">
    <property type="entry name" value="PP-bd_ACP"/>
</dbReference>
<gene>
    <name evidence="10" type="ORF">ATL45_7437</name>
</gene>
<name>A0ABX9TQ70_9PSEU</name>
<dbReference type="InterPro" id="IPR014030">
    <property type="entry name" value="Ketoacyl_synth_N"/>
</dbReference>
<dbReference type="SUPFAM" id="SSF55048">
    <property type="entry name" value="Probable ACP-binding domain of malonyl-CoA ACP transacylase"/>
    <property type="match status" value="1"/>
</dbReference>
<dbReference type="InterPro" id="IPR018201">
    <property type="entry name" value="Ketoacyl_synth_AS"/>
</dbReference>
<dbReference type="SMART" id="SM00829">
    <property type="entry name" value="PKS_ER"/>
    <property type="match status" value="1"/>
</dbReference>
<evidence type="ECO:0000259" key="9">
    <source>
        <dbReference type="PROSITE" id="PS52019"/>
    </source>
</evidence>
<dbReference type="InterPro" id="IPR020841">
    <property type="entry name" value="PKS_Beta-ketoAc_synthase_dom"/>
</dbReference>
<dbReference type="InterPro" id="IPR001227">
    <property type="entry name" value="Ac_transferase_dom_sf"/>
</dbReference>
<feature type="region of interest" description="C-terminal hotdog fold" evidence="5">
    <location>
        <begin position="1057"/>
        <end position="1198"/>
    </location>
</feature>
<dbReference type="CDD" id="cd05195">
    <property type="entry name" value="enoyl_red"/>
    <property type="match status" value="1"/>
</dbReference>
<dbReference type="InterPro" id="IPR013154">
    <property type="entry name" value="ADH-like_N"/>
</dbReference>
<comment type="caution">
    <text evidence="10">The sequence shown here is derived from an EMBL/GenBank/DDBJ whole genome shotgun (WGS) entry which is preliminary data.</text>
</comment>